<gene>
    <name evidence="2" type="ORF">AMORRO_LOCUS4165</name>
</gene>
<dbReference type="AlphaFoldDB" id="A0A9N9A779"/>
<proteinExistence type="predicted"/>
<evidence type="ECO:0000256" key="1">
    <source>
        <dbReference type="SAM" id="MobiDB-lite"/>
    </source>
</evidence>
<feature type="region of interest" description="Disordered" evidence="1">
    <location>
        <begin position="88"/>
        <end position="126"/>
    </location>
</feature>
<organism evidence="2 3">
    <name type="scientific">Acaulospora morrowiae</name>
    <dbReference type="NCBI Taxonomy" id="94023"/>
    <lineage>
        <taxon>Eukaryota</taxon>
        <taxon>Fungi</taxon>
        <taxon>Fungi incertae sedis</taxon>
        <taxon>Mucoromycota</taxon>
        <taxon>Glomeromycotina</taxon>
        <taxon>Glomeromycetes</taxon>
        <taxon>Diversisporales</taxon>
        <taxon>Acaulosporaceae</taxon>
        <taxon>Acaulospora</taxon>
    </lineage>
</organism>
<evidence type="ECO:0000313" key="2">
    <source>
        <dbReference type="EMBL" id="CAG8520228.1"/>
    </source>
</evidence>
<dbReference type="EMBL" id="CAJVPV010002188">
    <property type="protein sequence ID" value="CAG8520228.1"/>
    <property type="molecule type" value="Genomic_DNA"/>
</dbReference>
<sequence>MYLKSTHSQLVDGGHQWEITLFCHTEANSIIHVDILPKSKSSKVVPNDAKPAPTAYTMTYTTSSRQEVPPVKFTATITLKNNEKKVVSVPANMATDRKRRKADGLTDDEDGSDDRTGDNTDGFATEKPIIPQEEPIKRKRGFCAVLCTGKSSSKELSEKDAENAPGCCCVIM</sequence>
<accession>A0A9N9A779</accession>
<dbReference type="Proteomes" id="UP000789342">
    <property type="component" value="Unassembled WGS sequence"/>
</dbReference>
<protein>
    <submittedName>
        <fullName evidence="2">12571_t:CDS:1</fullName>
    </submittedName>
</protein>
<reference evidence="2" key="1">
    <citation type="submission" date="2021-06" db="EMBL/GenBank/DDBJ databases">
        <authorList>
            <person name="Kallberg Y."/>
            <person name="Tangrot J."/>
            <person name="Rosling A."/>
        </authorList>
    </citation>
    <scope>NUCLEOTIDE SEQUENCE</scope>
    <source>
        <strain evidence="2">CL551</strain>
    </source>
</reference>
<comment type="caution">
    <text evidence="2">The sequence shown here is derived from an EMBL/GenBank/DDBJ whole genome shotgun (WGS) entry which is preliminary data.</text>
</comment>
<name>A0A9N9A779_9GLOM</name>
<keyword evidence="3" id="KW-1185">Reference proteome</keyword>
<evidence type="ECO:0000313" key="3">
    <source>
        <dbReference type="Proteomes" id="UP000789342"/>
    </source>
</evidence>
<dbReference type="OrthoDB" id="2386104at2759"/>